<feature type="transmembrane region" description="Helical" evidence="2">
    <location>
        <begin position="347"/>
        <end position="376"/>
    </location>
</feature>
<accession>A0ABQ7JU87</accession>
<organism evidence="3 4">
    <name type="scientific">Linnemannia gamsii</name>
    <dbReference type="NCBI Taxonomy" id="64522"/>
    <lineage>
        <taxon>Eukaryota</taxon>
        <taxon>Fungi</taxon>
        <taxon>Fungi incertae sedis</taxon>
        <taxon>Mucoromycota</taxon>
        <taxon>Mortierellomycotina</taxon>
        <taxon>Mortierellomycetes</taxon>
        <taxon>Mortierellales</taxon>
        <taxon>Mortierellaceae</taxon>
        <taxon>Linnemannia</taxon>
    </lineage>
</organism>
<dbReference type="EMBL" id="JAAAIM010000697">
    <property type="protein sequence ID" value="KAG0285144.1"/>
    <property type="molecule type" value="Genomic_DNA"/>
</dbReference>
<keyword evidence="2" id="KW-0812">Transmembrane</keyword>
<feature type="transmembrane region" description="Helical" evidence="2">
    <location>
        <begin position="388"/>
        <end position="417"/>
    </location>
</feature>
<protein>
    <submittedName>
        <fullName evidence="3">Uncharacterized protein</fullName>
    </submittedName>
</protein>
<feature type="transmembrane region" description="Helical" evidence="2">
    <location>
        <begin position="423"/>
        <end position="443"/>
    </location>
</feature>
<sequence length="452" mass="48979">MPSAPSRLALDSAMAKPLRVPQQQQQQQQGKDTEQQNHASFPPTPATNIQIPAPAPATSTSLEDVDPNLPQGEDLLPFPSLIMSSLFKSLPTSELGPDPESYLGPLEEIFAEIERVEASTGFSAETAADVKASRMIGSSGKSESMDAAGDEIFVAMSKQDLSRYKKSNVVIPLANKAGEKSRGVITKSPIPIHLYPNAPASALKVTLPSEAEEQQQSQPPLQQPQEELELSQQNKRDAIVAGQTALKIDGQVDASIVPQTSNPPPPAVLPSLGIPALDPISIILLGAQQNEQQKQQEQKEQQPKTPPYLLPFIAASGNPNAADPQISIFGPRDPNKTIGYNLAGVHWLLYLFSQIFLIFLLFTLFLGVLILTEFVLDREDDDLVQIQCLYWGRVVGIASATIVSAVHGSLLSGYVLLEEHTDWIAKAAVGAIVVYWVGMTWIMNRMTGPLPY</sequence>
<evidence type="ECO:0000256" key="2">
    <source>
        <dbReference type="SAM" id="Phobius"/>
    </source>
</evidence>
<comment type="caution">
    <text evidence="3">The sequence shown here is derived from an EMBL/GenBank/DDBJ whole genome shotgun (WGS) entry which is preliminary data.</text>
</comment>
<feature type="region of interest" description="Disordered" evidence="1">
    <location>
        <begin position="207"/>
        <end position="233"/>
    </location>
</feature>
<keyword evidence="4" id="KW-1185">Reference proteome</keyword>
<name>A0ABQ7JU87_9FUNG</name>
<reference evidence="3 4" key="1">
    <citation type="journal article" date="2020" name="Fungal Divers.">
        <title>Resolving the Mortierellaceae phylogeny through synthesis of multi-gene phylogenetics and phylogenomics.</title>
        <authorList>
            <person name="Vandepol N."/>
            <person name="Liber J."/>
            <person name="Desiro A."/>
            <person name="Na H."/>
            <person name="Kennedy M."/>
            <person name="Barry K."/>
            <person name="Grigoriev I.V."/>
            <person name="Miller A.N."/>
            <person name="O'Donnell K."/>
            <person name="Stajich J.E."/>
            <person name="Bonito G."/>
        </authorList>
    </citation>
    <scope>NUCLEOTIDE SEQUENCE [LARGE SCALE GENOMIC DNA]</scope>
    <source>
        <strain evidence="3 4">AD045</strain>
    </source>
</reference>
<dbReference type="Proteomes" id="UP001194696">
    <property type="component" value="Unassembled WGS sequence"/>
</dbReference>
<feature type="compositionally biased region" description="Low complexity" evidence="1">
    <location>
        <begin position="214"/>
        <end position="233"/>
    </location>
</feature>
<feature type="region of interest" description="Disordered" evidence="1">
    <location>
        <begin position="1"/>
        <end position="76"/>
    </location>
</feature>
<evidence type="ECO:0000313" key="3">
    <source>
        <dbReference type="EMBL" id="KAG0285144.1"/>
    </source>
</evidence>
<proteinExistence type="predicted"/>
<evidence type="ECO:0000256" key="1">
    <source>
        <dbReference type="SAM" id="MobiDB-lite"/>
    </source>
</evidence>
<keyword evidence="2" id="KW-0472">Membrane</keyword>
<gene>
    <name evidence="3" type="ORF">BGZ96_010548</name>
</gene>
<keyword evidence="2" id="KW-1133">Transmembrane helix</keyword>
<evidence type="ECO:0000313" key="4">
    <source>
        <dbReference type="Proteomes" id="UP001194696"/>
    </source>
</evidence>